<protein>
    <submittedName>
        <fullName evidence="5">Uncharacterized protein</fullName>
    </submittedName>
</protein>
<dbReference type="EMBL" id="ACOU01000007">
    <property type="protein sequence ID" value="EKX72358.1"/>
    <property type="molecule type" value="Genomic_DNA"/>
</dbReference>
<dbReference type="InterPro" id="IPR041679">
    <property type="entry name" value="DNA2/NAM7-like_C"/>
</dbReference>
<dbReference type="Pfam" id="PF21143">
    <property type="entry name" value="Aquarius_N_2nd"/>
    <property type="match status" value="1"/>
</dbReference>
<dbReference type="Pfam" id="PF16399">
    <property type="entry name" value="Aquarius_N_1st"/>
    <property type="match status" value="1"/>
</dbReference>
<dbReference type="InterPro" id="IPR027417">
    <property type="entry name" value="P-loop_NTPase"/>
</dbReference>
<name>L1LB35_THEEQ</name>
<evidence type="ECO:0000313" key="6">
    <source>
        <dbReference type="Proteomes" id="UP000031512"/>
    </source>
</evidence>
<dbReference type="Proteomes" id="UP000031512">
    <property type="component" value="Unassembled WGS sequence"/>
</dbReference>
<dbReference type="VEuPathDB" id="PiroplasmaDB:BEWA_048250"/>
<feature type="domain" description="RNA helicase aquarius N-terminal" evidence="3">
    <location>
        <begin position="20"/>
        <end position="331"/>
    </location>
</feature>
<feature type="domain" description="DNA2/NAM7 helicase helicase" evidence="1">
    <location>
        <begin position="1082"/>
        <end position="1146"/>
    </location>
</feature>
<dbReference type="SUPFAM" id="SSF52540">
    <property type="entry name" value="P-loop containing nucleoside triphosphate hydrolases"/>
    <property type="match status" value="1"/>
</dbReference>
<dbReference type="Pfam" id="PF13086">
    <property type="entry name" value="AAA_11"/>
    <property type="match status" value="2"/>
</dbReference>
<dbReference type="Gene3D" id="3.40.50.300">
    <property type="entry name" value="P-loop containing nucleotide triphosphate hydrolases"/>
    <property type="match status" value="2"/>
</dbReference>
<comment type="caution">
    <text evidence="5">The sequence shown here is derived from an EMBL/GenBank/DDBJ whole genome shotgun (WGS) entry which is preliminary data.</text>
</comment>
<dbReference type="InterPro" id="IPR032174">
    <property type="entry name" value="Aquarius_N"/>
</dbReference>
<feature type="domain" description="RNA helicase aquarius beta-barrel" evidence="4">
    <location>
        <begin position="467"/>
        <end position="628"/>
    </location>
</feature>
<evidence type="ECO:0000259" key="1">
    <source>
        <dbReference type="Pfam" id="PF13086"/>
    </source>
</evidence>
<dbReference type="InterPro" id="IPR045055">
    <property type="entry name" value="DNA2/NAM7-like"/>
</dbReference>
<feature type="domain" description="DNA2/NAM7 helicase helicase" evidence="1">
    <location>
        <begin position="831"/>
        <end position="913"/>
    </location>
</feature>
<dbReference type="InterPro" id="IPR047187">
    <property type="entry name" value="SF1_C_Upf1"/>
</dbReference>
<dbReference type="GO" id="GO:0071013">
    <property type="term" value="C:catalytic step 2 spliceosome"/>
    <property type="evidence" value="ECO:0007669"/>
    <property type="project" value="TreeGrafter"/>
</dbReference>
<dbReference type="PANTHER" id="PTHR10887">
    <property type="entry name" value="DNA2/NAM7 HELICASE FAMILY"/>
    <property type="match status" value="1"/>
</dbReference>
<dbReference type="PANTHER" id="PTHR10887:SF5">
    <property type="entry name" value="RNA HELICASE AQUARIUS"/>
    <property type="match status" value="1"/>
</dbReference>
<dbReference type="eggNOG" id="KOG1806">
    <property type="taxonomic scope" value="Eukaryota"/>
</dbReference>
<dbReference type="OrthoDB" id="1879at2759"/>
<reference evidence="5 6" key="1">
    <citation type="journal article" date="2012" name="BMC Genomics">
        <title>Comparative genomic analysis and phylogenetic position of Theileria equi.</title>
        <authorList>
            <person name="Kappmeyer L.S."/>
            <person name="Thiagarajan M."/>
            <person name="Herndon D.R."/>
            <person name="Ramsay J.D."/>
            <person name="Caler E."/>
            <person name="Djikeng A."/>
            <person name="Gillespie J.J."/>
            <person name="Lau A.O."/>
            <person name="Roalson E.H."/>
            <person name="Silva J.C."/>
            <person name="Silva M.G."/>
            <person name="Suarez C.E."/>
            <person name="Ueti M.W."/>
            <person name="Nene V.M."/>
            <person name="Mealey R.H."/>
            <person name="Knowles D.P."/>
            <person name="Brayton K.A."/>
        </authorList>
    </citation>
    <scope>NUCLEOTIDE SEQUENCE [LARGE SCALE GENOMIC DNA]</scope>
    <source>
        <strain evidence="5 6">WA</strain>
    </source>
</reference>
<dbReference type="InterPro" id="IPR041677">
    <property type="entry name" value="DNA2/NAM7_AAA_11"/>
</dbReference>
<gene>
    <name evidence="5" type="ORF">BEWA_048250</name>
</gene>
<feature type="domain" description="DNA2/NAM7 helicase-like C-terminal" evidence="2">
    <location>
        <begin position="1155"/>
        <end position="1337"/>
    </location>
</feature>
<sequence>MLESWISDICDGRDTQDYSRLDILEQRVILRFLITCFQRIEITQVRKCCMQLLSPCIWLHISPSSRDTFLDNKVAKALFTRAVQMVKKKVEDLDSSTSTLGNVQTVRDLYTVTHFGDEKHLELANKRALFILSRDFVNSILNHFVFVLEDGLDASTLDSIESLGSVSKEDVSYAHIMQRIMLCENYLEFIIDLLSQLHTRRVMKPIFGSKLILIRCRQSSLHGHVEGLLFKGLVEILNFYLRFYIHEELGTPLDYPTVTEMYYERIESFLKLCYTKFKDDDTLKDIYLESQYTLSEKNVLQERLKKCKTGTLVKICMEFGLLGAQNEESDSSLLVPSPVQLVPIRSKRKGAIKLFLVDAICTHLEKPVDSVTMLNESSLYNTEEVLWNSCHIPSDQYVRLSSLAIFKLNLQYLTLFDYLYRNFMLFRLESAYQIRSNIQEAVYHTHPKAILSSKVTHQSVDGASGSTVTVFEDSYRMAIEVESLTITRVHAANVLASMNSHVEVVIVIDTAKVKDFQIRKEWQKLKKHDVIFLVAVAPAMNIEASHPDTYETPEEVALSLGINLVRGAEIISMSDEEGHIISDLNPYEKRVPIGFKMTIKAHMDYNQYVEDMEKDPNMYLKMNLLIRRHARENNFKAVLGTLRSIINKPVEIPEWLHDLFLGFGDPQASQYSSLEEDYSINFLNTWKDLGHLWSTCKGFVCIAVEVENGLMGELPRIDADFESREISESECKILELENVLESGKDILEIVCATLGFDSFSNTETLSPGKQIVDFENKRFILYTDVDMLNSEPVNDRFRHPLRSDLLVKPKLLLVRPKFKEVVAPSVSDVKFTSSQVEAIRSGVSPGLTLVVGPPGTGKTDTVSQIISILFKNYTNERIVICTHSNFALNDIFTKLVLNGHVDEHHIVRLGSTELEIGEYGDFSKWGRVNFILQRRLDLLALVKEFIDACGIQGDYDFSIQMALQLFDAKLLPNIKKEAVAGFTSSLYPQFFAKEIEFPRSVRDLKLLWSFVKGSEYTKDVENNEENSVPEDEANPGTVTKEYDAVLCKNFLIRLYSCLKELLPFEVLRNNTERGKYLVEKFARMVAMTCTHAAIARQELEHVKYSTLVLEEAAQVLEIETFIPLAQNVKRVVLSGDHLQLPPVVQNKCMDVYGGLSQSLFSRMIRLGTPHVVLDKQGRSRPEIADLWTHRYKHAIGSIHSDYPDINPGFKHFCQFVHVNGTESAPIRHFYQNLQEAELVVSVYKYIRISQNAGKDAPSIAILTAYNGQKALVEDVVKKRCADGHVPFISTIDKFQGRQADYALISLVRTERPGHLRDARRILVALSRARLGLYIFGNWRIFKNCKELDGFSSKLDLYPKELELQCDAGSFSVSSAKEMDSVISQLRRL</sequence>
<proteinExistence type="predicted"/>
<accession>L1LB35</accession>
<evidence type="ECO:0000313" key="5">
    <source>
        <dbReference type="EMBL" id="EKX72358.1"/>
    </source>
</evidence>
<dbReference type="RefSeq" id="XP_004831810.1">
    <property type="nucleotide sequence ID" value="XM_004831753.1"/>
</dbReference>
<dbReference type="CDD" id="cd18808">
    <property type="entry name" value="SF1_C_Upf1"/>
    <property type="match status" value="1"/>
</dbReference>
<evidence type="ECO:0000259" key="2">
    <source>
        <dbReference type="Pfam" id="PF13087"/>
    </source>
</evidence>
<dbReference type="GO" id="GO:0003729">
    <property type="term" value="F:mRNA binding"/>
    <property type="evidence" value="ECO:0007669"/>
    <property type="project" value="TreeGrafter"/>
</dbReference>
<evidence type="ECO:0000259" key="4">
    <source>
        <dbReference type="Pfam" id="PF21143"/>
    </source>
</evidence>
<keyword evidence="6" id="KW-1185">Reference proteome</keyword>
<organism evidence="5 6">
    <name type="scientific">Theileria equi strain WA</name>
    <dbReference type="NCBI Taxonomy" id="1537102"/>
    <lineage>
        <taxon>Eukaryota</taxon>
        <taxon>Sar</taxon>
        <taxon>Alveolata</taxon>
        <taxon>Apicomplexa</taxon>
        <taxon>Aconoidasida</taxon>
        <taxon>Piroplasmida</taxon>
        <taxon>Theileriidae</taxon>
        <taxon>Theileria</taxon>
    </lineage>
</organism>
<dbReference type="GeneID" id="15803961"/>
<dbReference type="GO" id="GO:0004386">
    <property type="term" value="F:helicase activity"/>
    <property type="evidence" value="ECO:0007669"/>
    <property type="project" value="InterPro"/>
</dbReference>
<dbReference type="Pfam" id="PF13087">
    <property type="entry name" value="AAA_12"/>
    <property type="match status" value="1"/>
</dbReference>
<evidence type="ECO:0000259" key="3">
    <source>
        <dbReference type="Pfam" id="PF16399"/>
    </source>
</evidence>
<dbReference type="KEGG" id="beq:BEWA_048250"/>
<dbReference type="STRING" id="1537102.L1LB35"/>
<dbReference type="InterPro" id="IPR048966">
    <property type="entry name" value="Aquarius_b-barrel"/>
</dbReference>